<dbReference type="GO" id="GO:0005634">
    <property type="term" value="C:nucleus"/>
    <property type="evidence" value="ECO:0007669"/>
    <property type="project" value="UniProtKB-SubCell"/>
</dbReference>
<dbReference type="PANTHER" id="PTHR31845:SF10">
    <property type="entry name" value="ZN(II)2CYS6 TRANSCRIPTION FACTOR (EUROFUNG)"/>
    <property type="match status" value="1"/>
</dbReference>
<evidence type="ECO:0000256" key="5">
    <source>
        <dbReference type="ARBA" id="ARBA00023242"/>
    </source>
</evidence>
<feature type="region of interest" description="Disordered" evidence="6">
    <location>
        <begin position="1"/>
        <end position="107"/>
    </location>
</feature>
<dbReference type="InterPro" id="IPR051089">
    <property type="entry name" value="prtT"/>
</dbReference>
<name>A0A7S9KUF6_EPIFF</name>
<keyword evidence="8" id="KW-1185">Reference proteome</keyword>
<proteinExistence type="predicted"/>
<keyword evidence="5" id="KW-0539">Nucleus</keyword>
<evidence type="ECO:0000313" key="7">
    <source>
        <dbReference type="EMBL" id="QPH04745.1"/>
    </source>
</evidence>
<protein>
    <recommendedName>
        <fullName evidence="9">Transcription factor domain-containing protein</fullName>
    </recommendedName>
</protein>
<dbReference type="Proteomes" id="UP000594364">
    <property type="component" value="Chromosome 4"/>
</dbReference>
<accession>A0A7S9KUF6</accession>
<feature type="compositionally biased region" description="Basic and acidic residues" evidence="6">
    <location>
        <begin position="25"/>
        <end position="35"/>
    </location>
</feature>
<dbReference type="PANTHER" id="PTHR31845">
    <property type="entry name" value="FINGER DOMAIN PROTEIN, PUTATIVE-RELATED"/>
    <property type="match status" value="1"/>
</dbReference>
<evidence type="ECO:0008006" key="9">
    <source>
        <dbReference type="Google" id="ProtNLM"/>
    </source>
</evidence>
<evidence type="ECO:0000256" key="3">
    <source>
        <dbReference type="ARBA" id="ARBA00023125"/>
    </source>
</evidence>
<reference evidence="7 8" key="1">
    <citation type="journal article" date="2018" name="PLoS Genet.">
        <title>Repeat elements organise 3D genome structure and mediate transcription in the filamentous fungus Epichloe festucae.</title>
        <authorList>
            <person name="Winter D.J."/>
            <person name="Ganley A.R.D."/>
            <person name="Young C.A."/>
            <person name="Liachko I."/>
            <person name="Schardl C.L."/>
            <person name="Dupont P.Y."/>
            <person name="Berry D."/>
            <person name="Ram A."/>
            <person name="Scott B."/>
            <person name="Cox M.P."/>
        </authorList>
    </citation>
    <scope>NUCLEOTIDE SEQUENCE [LARGE SCALE GENOMIC DNA]</scope>
    <source>
        <strain evidence="7 8">Fl1</strain>
    </source>
</reference>
<dbReference type="GO" id="GO:0000981">
    <property type="term" value="F:DNA-binding transcription factor activity, RNA polymerase II-specific"/>
    <property type="evidence" value="ECO:0007669"/>
    <property type="project" value="TreeGrafter"/>
</dbReference>
<keyword evidence="4" id="KW-0804">Transcription</keyword>
<gene>
    <name evidence="7" type="ORF">C2857_001997</name>
</gene>
<sequence length="614" mass="68228">MPDVPASRSTTAKKTPYTMRNVQSKVDELVERLTASRELPATNSSAETTIPRLHQQDEDQMKTYTSASTDSNPPGPPSPTVSNAHNRAKSSDCACQPSRSVPSPPQSDETLLAIFRNELQPVYPFVVIGPHETAAHLNVSKPFLMAAVRMASSLRNLQYMRAQMASLMGQLIKTLLPQSVKSIDVLQGILIMAGWHHHHQHRHHCTMHSRLSDLIAVAENLISEIGSSSPPPTVPDRAWEQKRAAMGVWLLSSVMSTIHHKSPPMTFTPHMEQWLEGLRIAGDAPTDRTLVFLVKIQRLTGRICAFNPANHWLEDPTELQELQSELDGIQNELPDDMKSDCIIQTYLTTARLHLYQPPILNARLAASLSQAISCYSVQGLLALNKLDASRDALEAWLKTWFTVPIESLDRQNCLLAAHFAQALTMICRWAGLTSSMGIEHCIAPLLYNNAIDEDDLPQDMEARQYSPLYGADRKAQDHGGAADRPTLGLSVPSILSALCNRFERASRMHRFVSSGSRDHDIWGLAIAKVRTARLKLQQREDESATAQAAAHRERSCRTTAPATLSRTSPLPPNYQPASLRRTWTPSPDVHTFVHEDTVLPDHLDGFYTDAFESC</sequence>
<feature type="compositionally biased region" description="Polar residues" evidence="6">
    <location>
        <begin position="557"/>
        <end position="568"/>
    </location>
</feature>
<dbReference type="EMBL" id="CP031388">
    <property type="protein sequence ID" value="QPH04745.1"/>
    <property type="molecule type" value="Genomic_DNA"/>
</dbReference>
<keyword evidence="3" id="KW-0238">DNA-binding</keyword>
<feature type="compositionally biased region" description="Polar residues" evidence="6">
    <location>
        <begin position="7"/>
        <end position="24"/>
    </location>
</feature>
<evidence type="ECO:0000313" key="8">
    <source>
        <dbReference type="Proteomes" id="UP000594364"/>
    </source>
</evidence>
<dbReference type="AlphaFoldDB" id="A0A7S9KUF6"/>
<comment type="subcellular location">
    <subcellularLocation>
        <location evidence="1">Nucleus</location>
    </subcellularLocation>
</comment>
<feature type="compositionally biased region" description="Polar residues" evidence="6">
    <location>
        <begin position="62"/>
        <end position="72"/>
    </location>
</feature>
<evidence type="ECO:0000256" key="2">
    <source>
        <dbReference type="ARBA" id="ARBA00023015"/>
    </source>
</evidence>
<organism evidence="7 8">
    <name type="scientific">Epichloe festucae (strain Fl1)</name>
    <dbReference type="NCBI Taxonomy" id="877507"/>
    <lineage>
        <taxon>Eukaryota</taxon>
        <taxon>Fungi</taxon>
        <taxon>Dikarya</taxon>
        <taxon>Ascomycota</taxon>
        <taxon>Pezizomycotina</taxon>
        <taxon>Sordariomycetes</taxon>
        <taxon>Hypocreomycetidae</taxon>
        <taxon>Hypocreales</taxon>
        <taxon>Clavicipitaceae</taxon>
        <taxon>Epichloe</taxon>
    </lineage>
</organism>
<evidence type="ECO:0000256" key="6">
    <source>
        <dbReference type="SAM" id="MobiDB-lite"/>
    </source>
</evidence>
<dbReference type="OrthoDB" id="5226580at2759"/>
<evidence type="ECO:0000256" key="4">
    <source>
        <dbReference type="ARBA" id="ARBA00023163"/>
    </source>
</evidence>
<dbReference type="GO" id="GO:0000976">
    <property type="term" value="F:transcription cis-regulatory region binding"/>
    <property type="evidence" value="ECO:0007669"/>
    <property type="project" value="TreeGrafter"/>
</dbReference>
<feature type="region of interest" description="Disordered" evidence="6">
    <location>
        <begin position="538"/>
        <end position="575"/>
    </location>
</feature>
<keyword evidence="2" id="KW-0805">Transcription regulation</keyword>
<dbReference type="CDD" id="cd12148">
    <property type="entry name" value="fungal_TF_MHR"/>
    <property type="match status" value="1"/>
</dbReference>
<evidence type="ECO:0000256" key="1">
    <source>
        <dbReference type="ARBA" id="ARBA00004123"/>
    </source>
</evidence>